<evidence type="ECO:0000313" key="1">
    <source>
        <dbReference type="EMBL" id="KAI8436003.1"/>
    </source>
</evidence>
<gene>
    <name evidence="1" type="ORF">MSG28_004141</name>
</gene>
<sequence>MERPSELRSEVMTAYWMTLSLLGSAFLICFVLGTNGYKRPPLLIRNNLSKLSGDIFCHHIIPRGGYLPFVFYTQFLSTMADEYRSMRINIIFLVDDSIRSIEPRNMRCYNGWMGYSSRDAFDESNKQDLLEFGKKHPNINITIGCLSKYMAMTPLRYKWRTMPLSYLSFYARIFTVWQNGGIGMDLAAFNNHFGNKLHFDRRINEILKNHNNGLVETDYNTLLSAIDKEEENCLINFSNQIFNETIKMFNKIFSIPTAPAATEPLPVNIPVIRTHRAKRQLSKDDDIEITTRKQSTDQSSQSSASDLKLNGTENYKETTNLELNISTSGQVKTDKMISTLELQKHTATQEGTDLSVNVIQEPFKNDFTTGMNQSDTTDSENHQIVLVYDLALMTDNLGPLKLPPAVSNTKYASNGTDHVNKTKTEARLALHSDGIFVAASEKMHPFLGMLLTASFSRLRPELYMNIKHLRKHLGQTVFTHSTCNYLNPNQNAMLAHDLKIIATSMGLVQYVCLLGGCITVSNDVTGHSGGGRLRLRALMVALLGISMSACAFASQPVELELDDDEVTQKLNNQSWWRRGARWLAAPALLVAALEVASDAGDAMLAAALRGCHEPAKVAVHTAAAALLVTQSWWRRGARWLAAPALLVAAVEVASDAGDAMLAAALRGCHEPAKVAVHTAAAALLVTQSWWRRGARWLAAPALLVAALEVASDAGDAMLAAALRGCHEPAKVAVHTAAAALLVTVEILVWYFIAKFFEYNPPQSTEEREKTSNMLKAIEM</sequence>
<name>A0ACC0KHX1_CHOFU</name>
<keyword evidence="2" id="KW-1185">Reference proteome</keyword>
<dbReference type="Proteomes" id="UP001064048">
    <property type="component" value="Chromosome 6"/>
</dbReference>
<reference evidence="1 2" key="1">
    <citation type="journal article" date="2022" name="Genome Biol. Evol.">
        <title>The Spruce Budworm Genome: Reconstructing the Evolutionary History of Antifreeze Proteins.</title>
        <authorList>
            <person name="Beliveau C."/>
            <person name="Gagne P."/>
            <person name="Picq S."/>
            <person name="Vernygora O."/>
            <person name="Keeling C.I."/>
            <person name="Pinkney K."/>
            <person name="Doucet D."/>
            <person name="Wen F."/>
            <person name="Johnston J.S."/>
            <person name="Maaroufi H."/>
            <person name="Boyle B."/>
            <person name="Laroche J."/>
            <person name="Dewar K."/>
            <person name="Juretic N."/>
            <person name="Blackburn G."/>
            <person name="Nisole A."/>
            <person name="Brunet B."/>
            <person name="Brandao M."/>
            <person name="Lumley L."/>
            <person name="Duan J."/>
            <person name="Quan G."/>
            <person name="Lucarotti C.J."/>
            <person name="Roe A.D."/>
            <person name="Sperling F.A.H."/>
            <person name="Levesque R.C."/>
            <person name="Cusson M."/>
        </authorList>
    </citation>
    <scope>NUCLEOTIDE SEQUENCE [LARGE SCALE GENOMIC DNA]</scope>
    <source>
        <strain evidence="1">Glfc:IPQL:Cfum</strain>
    </source>
</reference>
<comment type="caution">
    <text evidence="1">The sequence shown here is derived from an EMBL/GenBank/DDBJ whole genome shotgun (WGS) entry which is preliminary data.</text>
</comment>
<protein>
    <submittedName>
        <fullName evidence="1">Uncharacterized protein</fullName>
    </submittedName>
</protein>
<organism evidence="1 2">
    <name type="scientific">Choristoneura fumiferana</name>
    <name type="common">Spruce budworm moth</name>
    <name type="synonym">Archips fumiferana</name>
    <dbReference type="NCBI Taxonomy" id="7141"/>
    <lineage>
        <taxon>Eukaryota</taxon>
        <taxon>Metazoa</taxon>
        <taxon>Ecdysozoa</taxon>
        <taxon>Arthropoda</taxon>
        <taxon>Hexapoda</taxon>
        <taxon>Insecta</taxon>
        <taxon>Pterygota</taxon>
        <taxon>Neoptera</taxon>
        <taxon>Endopterygota</taxon>
        <taxon>Lepidoptera</taxon>
        <taxon>Glossata</taxon>
        <taxon>Ditrysia</taxon>
        <taxon>Tortricoidea</taxon>
        <taxon>Tortricidae</taxon>
        <taxon>Tortricinae</taxon>
        <taxon>Choristoneura</taxon>
    </lineage>
</organism>
<proteinExistence type="predicted"/>
<evidence type="ECO:0000313" key="2">
    <source>
        <dbReference type="Proteomes" id="UP001064048"/>
    </source>
</evidence>
<accession>A0ACC0KHX1</accession>
<dbReference type="EMBL" id="CM046106">
    <property type="protein sequence ID" value="KAI8436003.1"/>
    <property type="molecule type" value="Genomic_DNA"/>
</dbReference>